<dbReference type="InterPro" id="IPR036779">
    <property type="entry name" value="LysM_dom_sf"/>
</dbReference>
<dbReference type="EMBL" id="DXAY01000225">
    <property type="protein sequence ID" value="HIZ75459.1"/>
    <property type="molecule type" value="Genomic_DNA"/>
</dbReference>
<dbReference type="PROSITE" id="PS51257">
    <property type="entry name" value="PROKAR_LIPOPROTEIN"/>
    <property type="match status" value="1"/>
</dbReference>
<gene>
    <name evidence="2" type="ORF">H9723_09535</name>
</gene>
<comment type="caution">
    <text evidence="2">The sequence shown here is derived from an EMBL/GenBank/DDBJ whole genome shotgun (WGS) entry which is preliminary data.</text>
</comment>
<organism evidence="2 3">
    <name type="scientific">Candidatus Mediterraneibacter stercoravium</name>
    <dbReference type="NCBI Taxonomy" id="2838685"/>
    <lineage>
        <taxon>Bacteria</taxon>
        <taxon>Bacillati</taxon>
        <taxon>Bacillota</taxon>
        <taxon>Clostridia</taxon>
        <taxon>Lachnospirales</taxon>
        <taxon>Lachnospiraceae</taxon>
        <taxon>Mediterraneibacter</taxon>
    </lineage>
</organism>
<dbReference type="SMART" id="SM00257">
    <property type="entry name" value="LysM"/>
    <property type="match status" value="1"/>
</dbReference>
<dbReference type="AlphaFoldDB" id="A0A9D2K373"/>
<sequence length="103" mass="11682">MKRKGLSANLLLLVIGTFILLFSCLFLGNFMSSAHENDTNSVQSTYYKSIRIQPGDTLWDIAEETMTSEYESTKEYVQVLKDMNSLSSDHIEAGQYLIVAYNE</sequence>
<reference evidence="2" key="1">
    <citation type="journal article" date="2021" name="PeerJ">
        <title>Extensive microbial diversity within the chicken gut microbiome revealed by metagenomics and culture.</title>
        <authorList>
            <person name="Gilroy R."/>
            <person name="Ravi A."/>
            <person name="Getino M."/>
            <person name="Pursley I."/>
            <person name="Horton D.L."/>
            <person name="Alikhan N.F."/>
            <person name="Baker D."/>
            <person name="Gharbi K."/>
            <person name="Hall N."/>
            <person name="Watson M."/>
            <person name="Adriaenssens E.M."/>
            <person name="Foster-Nyarko E."/>
            <person name="Jarju S."/>
            <person name="Secka A."/>
            <person name="Antonio M."/>
            <person name="Oren A."/>
            <person name="Chaudhuri R.R."/>
            <person name="La Ragione R."/>
            <person name="Hildebrand F."/>
            <person name="Pallen M.J."/>
        </authorList>
    </citation>
    <scope>NUCLEOTIDE SEQUENCE</scope>
    <source>
        <strain evidence="2">CHK196-3914</strain>
    </source>
</reference>
<protein>
    <submittedName>
        <fullName evidence="2">LysM peptidoglycan-binding domain-containing protein</fullName>
    </submittedName>
</protein>
<accession>A0A9D2K373</accession>
<dbReference type="Gene3D" id="3.10.350.10">
    <property type="entry name" value="LysM domain"/>
    <property type="match status" value="1"/>
</dbReference>
<dbReference type="PROSITE" id="PS51782">
    <property type="entry name" value="LYSM"/>
    <property type="match status" value="1"/>
</dbReference>
<proteinExistence type="predicted"/>
<dbReference type="Proteomes" id="UP000824116">
    <property type="component" value="Unassembled WGS sequence"/>
</dbReference>
<dbReference type="CDD" id="cd00118">
    <property type="entry name" value="LysM"/>
    <property type="match status" value="1"/>
</dbReference>
<evidence type="ECO:0000313" key="3">
    <source>
        <dbReference type="Proteomes" id="UP000824116"/>
    </source>
</evidence>
<dbReference type="InterPro" id="IPR018392">
    <property type="entry name" value="LysM"/>
</dbReference>
<evidence type="ECO:0000259" key="1">
    <source>
        <dbReference type="PROSITE" id="PS51782"/>
    </source>
</evidence>
<dbReference type="SUPFAM" id="SSF54106">
    <property type="entry name" value="LysM domain"/>
    <property type="match status" value="1"/>
</dbReference>
<dbReference type="Pfam" id="PF01476">
    <property type="entry name" value="LysM"/>
    <property type="match status" value="1"/>
</dbReference>
<reference evidence="2" key="2">
    <citation type="submission" date="2021-04" db="EMBL/GenBank/DDBJ databases">
        <authorList>
            <person name="Gilroy R."/>
        </authorList>
    </citation>
    <scope>NUCLEOTIDE SEQUENCE</scope>
    <source>
        <strain evidence="2">CHK196-3914</strain>
    </source>
</reference>
<feature type="domain" description="LysM" evidence="1">
    <location>
        <begin position="48"/>
        <end position="99"/>
    </location>
</feature>
<name>A0A9D2K373_9FIRM</name>
<evidence type="ECO:0000313" key="2">
    <source>
        <dbReference type="EMBL" id="HIZ75459.1"/>
    </source>
</evidence>